<dbReference type="OrthoDB" id="2120629at2759"/>
<organism evidence="1 2">
    <name type="scientific">Rhizoclosmatium globosum</name>
    <dbReference type="NCBI Taxonomy" id="329046"/>
    <lineage>
        <taxon>Eukaryota</taxon>
        <taxon>Fungi</taxon>
        <taxon>Fungi incertae sedis</taxon>
        <taxon>Chytridiomycota</taxon>
        <taxon>Chytridiomycota incertae sedis</taxon>
        <taxon>Chytridiomycetes</taxon>
        <taxon>Chytridiales</taxon>
        <taxon>Chytriomycetaceae</taxon>
        <taxon>Rhizoclosmatium</taxon>
    </lineage>
</organism>
<evidence type="ECO:0000313" key="1">
    <source>
        <dbReference type="EMBL" id="ORY32401.1"/>
    </source>
</evidence>
<dbReference type="AlphaFoldDB" id="A0A1Y2BC44"/>
<dbReference type="InterPro" id="IPR011989">
    <property type="entry name" value="ARM-like"/>
</dbReference>
<dbReference type="SUPFAM" id="SSF48371">
    <property type="entry name" value="ARM repeat"/>
    <property type="match status" value="1"/>
</dbReference>
<dbReference type="InterPro" id="IPR016024">
    <property type="entry name" value="ARM-type_fold"/>
</dbReference>
<dbReference type="EMBL" id="MCGO01000071">
    <property type="protein sequence ID" value="ORY32401.1"/>
    <property type="molecule type" value="Genomic_DNA"/>
</dbReference>
<name>A0A1Y2BC44_9FUNG</name>
<gene>
    <name evidence="1" type="ORF">BCR33DRAFT_723439</name>
</gene>
<keyword evidence="2" id="KW-1185">Reference proteome</keyword>
<protein>
    <submittedName>
        <fullName evidence="1">ARM repeat-containing protein</fullName>
    </submittedName>
</protein>
<dbReference type="Gene3D" id="1.25.10.10">
    <property type="entry name" value="Leucine-rich Repeat Variant"/>
    <property type="match status" value="1"/>
</dbReference>
<accession>A0A1Y2BC44</accession>
<comment type="caution">
    <text evidence="1">The sequence shown here is derived from an EMBL/GenBank/DDBJ whole genome shotgun (WGS) entry which is preliminary data.</text>
</comment>
<proteinExistence type="predicted"/>
<reference evidence="1 2" key="1">
    <citation type="submission" date="2016-07" db="EMBL/GenBank/DDBJ databases">
        <title>Pervasive Adenine N6-methylation of Active Genes in Fungi.</title>
        <authorList>
            <consortium name="DOE Joint Genome Institute"/>
            <person name="Mondo S.J."/>
            <person name="Dannebaum R.O."/>
            <person name="Kuo R.C."/>
            <person name="Labutti K."/>
            <person name="Haridas S."/>
            <person name="Kuo A."/>
            <person name="Salamov A."/>
            <person name="Ahrendt S.R."/>
            <person name="Lipzen A."/>
            <person name="Sullivan W."/>
            <person name="Andreopoulos W.B."/>
            <person name="Clum A."/>
            <person name="Lindquist E."/>
            <person name="Daum C."/>
            <person name="Ramamoorthy G.K."/>
            <person name="Gryganskyi A."/>
            <person name="Culley D."/>
            <person name="Magnuson J.K."/>
            <person name="James T.Y."/>
            <person name="O'Malley M.A."/>
            <person name="Stajich J.E."/>
            <person name="Spatafora J.W."/>
            <person name="Visel A."/>
            <person name="Grigoriev I.V."/>
        </authorList>
    </citation>
    <scope>NUCLEOTIDE SEQUENCE [LARGE SCALE GENOMIC DNA]</scope>
    <source>
        <strain evidence="1 2">JEL800</strain>
    </source>
</reference>
<dbReference type="Proteomes" id="UP000193642">
    <property type="component" value="Unassembled WGS sequence"/>
</dbReference>
<sequence>MSSQTKKRALQAVIQFFIRWGSRSDLVFMKCAGALKDLGFSAKSITLPSLHNFLSTLHACLKFNEPTLHLVLDLLQTCMKSELMCKTYLEQYSFVILFELLKKHISDTSVGSIVKLSSRYLLQQEAGKREFNKHGGMKLLVHMITQKKTAALVLLLLQMADVVTLPESGMASFLEYGGLRAIASLDRFYDIPLLEFSLNLIQYIHEGNQLKGIHKDVALAYLKSLTLKIDHLTPRDQRGGFETQVLKFIRMLQQSGGKSKHDDISQVPAKPKIKAEDAAIIKIKTPRVNSVINTAVAPLNSESVDIGNNVIETTLFTVKTEGHAEADIASLQLSVPQLLSAPATTKLEIDTLAPLIKMLNSPDSHTRSEGVVLTRKLASRRAFSEDVCSRLTDCLIPLMETEEDHVQVNCCAAIASMSVYDKKREVMYNKGVIEALLKNLYDYNVALLEQSLKALRNFVDEETYTRTMLAMNGIRLFRMLIFSHQTTIQQNAKYCYDQLLKMGGKNAVAEASMIVNADPWELVMRKWEAQDL</sequence>
<evidence type="ECO:0000313" key="2">
    <source>
        <dbReference type="Proteomes" id="UP000193642"/>
    </source>
</evidence>